<feature type="transmembrane region" description="Helical" evidence="9">
    <location>
        <begin position="61"/>
        <end position="79"/>
    </location>
</feature>
<keyword evidence="7 9" id="KW-1133">Transmembrane helix</keyword>
<keyword evidence="12" id="KW-0449">Lipoprotein</keyword>
<dbReference type="PROSITE" id="PS00855">
    <property type="entry name" value="SPASE_II"/>
    <property type="match status" value="1"/>
</dbReference>
<evidence type="ECO:0000256" key="6">
    <source>
        <dbReference type="ARBA" id="ARBA00022801"/>
    </source>
</evidence>
<evidence type="ECO:0000256" key="11">
    <source>
        <dbReference type="RuleBase" id="RU004181"/>
    </source>
</evidence>
<name>A0A0S4NMQ9_LIMR5</name>
<protein>
    <recommendedName>
        <fullName evidence="9">Lipoprotein signal peptidase</fullName>
        <ecNumber evidence="9">3.4.23.36</ecNumber>
    </recommendedName>
    <alternativeName>
        <fullName evidence="9">Prolipoprotein signal peptidase</fullName>
    </alternativeName>
    <alternativeName>
        <fullName evidence="9">Signal peptidase II</fullName>
        <shortName evidence="9">SPase II</shortName>
    </alternativeName>
</protein>
<evidence type="ECO:0000256" key="10">
    <source>
        <dbReference type="RuleBase" id="RU000594"/>
    </source>
</evidence>
<gene>
    <name evidence="9" type="primary">lspA</name>
    <name evidence="12" type="ORF">LRATCC53608_0101</name>
</gene>
<comment type="caution">
    <text evidence="9">Lacks conserved residue(s) required for the propagation of feature annotation.</text>
</comment>
<dbReference type="EMBL" id="FR854361">
    <property type="protein sequence ID" value="CCC02850.1"/>
    <property type="molecule type" value="Genomic_DNA"/>
</dbReference>
<organism evidence="12">
    <name type="scientific">Limosilactobacillus reuteri subsp. suis (strain ATCC 53608 / LMG 31752 / 1063)</name>
    <name type="common">Lactobacillus reuteri</name>
    <dbReference type="NCBI Taxonomy" id="927703"/>
    <lineage>
        <taxon>Bacteria</taxon>
        <taxon>Bacillati</taxon>
        <taxon>Bacillota</taxon>
        <taxon>Bacilli</taxon>
        <taxon>Lactobacillales</taxon>
        <taxon>Lactobacillaceae</taxon>
        <taxon>Limosilactobacillus</taxon>
    </lineage>
</organism>
<dbReference type="Pfam" id="PF01252">
    <property type="entry name" value="Peptidase_A8"/>
    <property type="match status" value="1"/>
</dbReference>
<feature type="transmembrane region" description="Helical" evidence="9">
    <location>
        <begin position="123"/>
        <end position="144"/>
    </location>
</feature>
<dbReference type="AlphaFoldDB" id="A0A0S4NMQ9"/>
<dbReference type="PRINTS" id="PR00781">
    <property type="entry name" value="LIPOSIGPTASE"/>
</dbReference>
<comment type="function">
    <text evidence="9 10">This protein specifically catalyzes the removal of signal peptides from prolipoproteins.</text>
</comment>
<feature type="transmembrane region" description="Helical" evidence="9">
    <location>
        <begin position="86"/>
        <end position="103"/>
    </location>
</feature>
<accession>F8KBM4</accession>
<dbReference type="HOGENOM" id="CLU_083252_3_3_9"/>
<dbReference type="PANTHER" id="PTHR33695:SF1">
    <property type="entry name" value="LIPOPROTEIN SIGNAL PEPTIDASE"/>
    <property type="match status" value="1"/>
</dbReference>
<dbReference type="HAMAP" id="MF_00161">
    <property type="entry name" value="LspA"/>
    <property type="match status" value="1"/>
</dbReference>
<accession>A0A0S4NMQ9</accession>
<evidence type="ECO:0000256" key="7">
    <source>
        <dbReference type="ARBA" id="ARBA00022989"/>
    </source>
</evidence>
<sequence>MLLGIAIGIILILTICDQLLKSWVASSIVLGGSKQLIPGIIELTNLRNSGAAWSLFEGQQTFFTIITIIAIIVIGYFIWQYRKNASMIIGLALIMAGTIGNFIDRLKQGYVVDMFEITFINFPIFNIADMCLTIGVIWLIICILKEKD</sequence>
<evidence type="ECO:0000256" key="4">
    <source>
        <dbReference type="ARBA" id="ARBA00022692"/>
    </source>
</evidence>
<dbReference type="GO" id="GO:0006508">
    <property type="term" value="P:proteolysis"/>
    <property type="evidence" value="ECO:0007669"/>
    <property type="project" value="UniProtKB-KW"/>
</dbReference>
<comment type="similarity">
    <text evidence="1 9 11">Belongs to the peptidase A8 family.</text>
</comment>
<reference evidence="12" key="1">
    <citation type="journal article" date="2011" name="J. Bacteriol.">
        <title>Genome sequence of the vertebrate gut symbiont Lactobacillus reuteri ATCC 53608.</title>
        <authorList>
            <person name="Heavens D."/>
            <person name="Tailford L.E."/>
            <person name="Crossman L."/>
            <person name="Jeffers F."/>
            <person name="Mackenzie D.A."/>
            <person name="Caccamo M."/>
            <person name="Juge N."/>
        </authorList>
    </citation>
    <scope>NUCLEOTIDE SEQUENCE [LARGE SCALE GENOMIC DNA]</scope>
    <source>
        <strain evidence="12">ATCC 53608</strain>
    </source>
</reference>
<keyword evidence="5 9" id="KW-0064">Aspartyl protease</keyword>
<comment type="pathway">
    <text evidence="9">Protein modification; lipoprotein biosynthesis (signal peptide cleavage).</text>
</comment>
<evidence type="ECO:0000256" key="8">
    <source>
        <dbReference type="ARBA" id="ARBA00023136"/>
    </source>
</evidence>
<dbReference type="GO" id="GO:0004190">
    <property type="term" value="F:aspartic-type endopeptidase activity"/>
    <property type="evidence" value="ECO:0007669"/>
    <property type="project" value="UniProtKB-UniRule"/>
</dbReference>
<keyword evidence="6 9" id="KW-0378">Hydrolase</keyword>
<evidence type="ECO:0000256" key="1">
    <source>
        <dbReference type="ARBA" id="ARBA00006139"/>
    </source>
</evidence>
<comment type="catalytic activity">
    <reaction evidence="9 10">
        <text>Release of signal peptides from bacterial membrane prolipoproteins. Hydrolyzes -Xaa-Yaa-Zaa-|-(S,diacylglyceryl)Cys-, in which Xaa is hydrophobic (preferably Leu), and Yaa (Ala or Ser) and Zaa (Gly or Ala) have small, neutral side chains.</text>
        <dbReference type="EC" id="3.4.23.36"/>
    </reaction>
</comment>
<dbReference type="InterPro" id="IPR001872">
    <property type="entry name" value="Peptidase_A8"/>
</dbReference>
<keyword evidence="8 9" id="KW-0472">Membrane</keyword>
<reference evidence="12" key="2">
    <citation type="submission" date="2011-05" db="EMBL/GenBank/DDBJ databases">
        <authorList>
            <person name="Davey R."/>
        </authorList>
    </citation>
    <scope>NUCLEOTIDE SEQUENCE</scope>
    <source>
        <strain evidence="12">ATCC 53608</strain>
    </source>
</reference>
<feature type="active site" evidence="9">
    <location>
        <position position="129"/>
    </location>
</feature>
<dbReference type="EC" id="3.4.23.36" evidence="9"/>
<proteinExistence type="inferred from homology"/>
<dbReference type="NCBIfam" id="TIGR00077">
    <property type="entry name" value="lspA"/>
    <property type="match status" value="1"/>
</dbReference>
<evidence type="ECO:0000313" key="12">
    <source>
        <dbReference type="EMBL" id="CCC02850.1"/>
    </source>
</evidence>
<keyword evidence="3 9" id="KW-0645">Protease</keyword>
<evidence type="ECO:0000256" key="2">
    <source>
        <dbReference type="ARBA" id="ARBA00022475"/>
    </source>
</evidence>
<dbReference type="RefSeq" id="WP_003674112.1">
    <property type="nucleotide sequence ID" value="NZ_JBKZCG010000013.1"/>
</dbReference>
<dbReference type="GO" id="GO:0005886">
    <property type="term" value="C:plasma membrane"/>
    <property type="evidence" value="ECO:0007669"/>
    <property type="project" value="UniProtKB-SubCell"/>
</dbReference>
<comment type="subcellular location">
    <subcellularLocation>
        <location evidence="9">Cell membrane</location>
        <topology evidence="9">Multi-pass membrane protein</topology>
    </subcellularLocation>
</comment>
<keyword evidence="4 9" id="KW-0812">Transmembrane</keyword>
<evidence type="ECO:0000256" key="3">
    <source>
        <dbReference type="ARBA" id="ARBA00022670"/>
    </source>
</evidence>
<dbReference type="PANTHER" id="PTHR33695">
    <property type="entry name" value="LIPOPROTEIN SIGNAL PEPTIDASE"/>
    <property type="match status" value="1"/>
</dbReference>
<feature type="active site" evidence="9">
    <location>
        <position position="113"/>
    </location>
</feature>
<evidence type="ECO:0000256" key="9">
    <source>
        <dbReference type="HAMAP-Rule" id="MF_00161"/>
    </source>
</evidence>
<dbReference type="UniPathway" id="UPA00665"/>
<evidence type="ECO:0000256" key="5">
    <source>
        <dbReference type="ARBA" id="ARBA00022750"/>
    </source>
</evidence>
<keyword evidence="2 9" id="KW-1003">Cell membrane</keyword>